<evidence type="ECO:0008006" key="4">
    <source>
        <dbReference type="Google" id="ProtNLM"/>
    </source>
</evidence>
<sequence length="261" mass="29356">MAELKKFEAQAKITAANPVPTPSIATVTQKPKLPTLALPRFSGSFEEWLPFRDRFSQSVDSRSDLSDAEKLQYLISSLDGQAAEAIKSLPINNASYAPAWRNLKEQYEHKRELVYRHIGSILDQPQVATPSSTSLQNLLSTTTNSLSSLESLNESVTEWDSLIVTVVTRKLDQKTRLRFHQTLPDTTMPKWSQLTTFLRKEITDLASAEPNPADFSATKPNPVKPQLNQNANKPNPFKSTCHFCKGDHFNYRCPKLRDLSP</sequence>
<dbReference type="EMBL" id="CAJVCH010525226">
    <property type="protein sequence ID" value="CAG7822067.1"/>
    <property type="molecule type" value="Genomic_DNA"/>
</dbReference>
<name>A0A8J2KY21_9HEXA</name>
<keyword evidence="3" id="KW-1185">Reference proteome</keyword>
<reference evidence="2" key="1">
    <citation type="submission" date="2021-06" db="EMBL/GenBank/DDBJ databases">
        <authorList>
            <person name="Hodson N. C."/>
            <person name="Mongue J. A."/>
            <person name="Jaron S. K."/>
        </authorList>
    </citation>
    <scope>NUCLEOTIDE SEQUENCE</scope>
</reference>
<dbReference type="OrthoDB" id="7994850at2759"/>
<evidence type="ECO:0000313" key="2">
    <source>
        <dbReference type="EMBL" id="CAG7822067.1"/>
    </source>
</evidence>
<proteinExistence type="predicted"/>
<dbReference type="PANTHER" id="PTHR22954">
    <property type="entry name" value="RETROVIRAL PROTEASE-RELATED"/>
    <property type="match status" value="1"/>
</dbReference>
<dbReference type="Proteomes" id="UP000708208">
    <property type="component" value="Unassembled WGS sequence"/>
</dbReference>
<dbReference type="PANTHER" id="PTHR22954:SF3">
    <property type="entry name" value="PROTEIN CBG08539"/>
    <property type="match status" value="1"/>
</dbReference>
<evidence type="ECO:0000313" key="3">
    <source>
        <dbReference type="Proteomes" id="UP000708208"/>
    </source>
</evidence>
<dbReference type="InterPro" id="IPR005312">
    <property type="entry name" value="DUF1759"/>
</dbReference>
<accession>A0A8J2KY21</accession>
<feature type="non-terminal residue" evidence="2">
    <location>
        <position position="261"/>
    </location>
</feature>
<dbReference type="Pfam" id="PF03564">
    <property type="entry name" value="DUF1759"/>
    <property type="match status" value="1"/>
</dbReference>
<evidence type="ECO:0000256" key="1">
    <source>
        <dbReference type="SAM" id="MobiDB-lite"/>
    </source>
</evidence>
<gene>
    <name evidence="2" type="ORF">AFUS01_LOCUS32358</name>
</gene>
<organism evidence="2 3">
    <name type="scientific">Allacma fusca</name>
    <dbReference type="NCBI Taxonomy" id="39272"/>
    <lineage>
        <taxon>Eukaryota</taxon>
        <taxon>Metazoa</taxon>
        <taxon>Ecdysozoa</taxon>
        <taxon>Arthropoda</taxon>
        <taxon>Hexapoda</taxon>
        <taxon>Collembola</taxon>
        <taxon>Symphypleona</taxon>
        <taxon>Sminthuridae</taxon>
        <taxon>Allacma</taxon>
    </lineage>
</organism>
<dbReference type="AlphaFoldDB" id="A0A8J2KY21"/>
<comment type="caution">
    <text evidence="2">The sequence shown here is derived from an EMBL/GenBank/DDBJ whole genome shotgun (WGS) entry which is preliminary data.</text>
</comment>
<protein>
    <recommendedName>
        <fullName evidence="4">Gag protein</fullName>
    </recommendedName>
</protein>
<feature type="region of interest" description="Disordered" evidence="1">
    <location>
        <begin position="209"/>
        <end position="235"/>
    </location>
</feature>